<sequence>MKKENKGLIHMIRWGITLFLPLVILLTTLQVFVFDKDFYLKEFSKYEIPKVTGMSMADLERVAEKMIRYLKDEDKDLVIEGTVKGERREVFGEREKQHMVDVKNLFQGGYFLRNIGIFSIIAAILLLSRLAHRASTEIYKGIFHSSILTFMLMGLLLILMQIDFYKYFTYFHEIFFDNDLWLLDPNKEVLIQMLPLEFFIDIATRVVLWFVGIMIAMGGIAYVRLRKATY</sequence>
<dbReference type="NCBIfam" id="TIGR01906">
    <property type="entry name" value="integ_TIGR01906"/>
    <property type="match status" value="1"/>
</dbReference>
<feature type="transmembrane region" description="Helical" evidence="1">
    <location>
        <begin position="142"/>
        <end position="162"/>
    </location>
</feature>
<dbReference type="Proteomes" id="UP000579281">
    <property type="component" value="Unassembled WGS sequence"/>
</dbReference>
<keyword evidence="1" id="KW-0472">Membrane</keyword>
<keyword evidence="1" id="KW-1133">Transmembrane helix</keyword>
<accession>A0A841KRF9</accession>
<dbReference type="InterPro" id="IPR010178">
    <property type="entry name" value="Lit"/>
</dbReference>
<feature type="transmembrane region" description="Helical" evidence="1">
    <location>
        <begin position="110"/>
        <end position="130"/>
    </location>
</feature>
<dbReference type="Pfam" id="PF07314">
    <property type="entry name" value="Lit"/>
    <property type="match status" value="1"/>
</dbReference>
<feature type="transmembrane region" description="Helical" evidence="1">
    <location>
        <begin position="202"/>
        <end position="223"/>
    </location>
</feature>
<evidence type="ECO:0000313" key="2">
    <source>
        <dbReference type="EMBL" id="MBB6214660.1"/>
    </source>
</evidence>
<proteinExistence type="predicted"/>
<feature type="transmembrane region" description="Helical" evidence="1">
    <location>
        <begin position="12"/>
        <end position="34"/>
    </location>
</feature>
<evidence type="ECO:0000313" key="3">
    <source>
        <dbReference type="Proteomes" id="UP000579281"/>
    </source>
</evidence>
<dbReference type="RefSeq" id="WP_184308302.1">
    <property type="nucleotide sequence ID" value="NZ_JACHEN010000003.1"/>
</dbReference>
<protein>
    <submittedName>
        <fullName evidence="2">Integral membrane protein (TIGR01906 family)</fullName>
    </submittedName>
</protein>
<reference evidence="2 3" key="1">
    <citation type="submission" date="2020-08" db="EMBL/GenBank/DDBJ databases">
        <title>Genomic Encyclopedia of Type Strains, Phase IV (KMG-IV): sequencing the most valuable type-strain genomes for metagenomic binning, comparative biology and taxonomic classification.</title>
        <authorList>
            <person name="Goeker M."/>
        </authorList>
    </citation>
    <scope>NUCLEOTIDE SEQUENCE [LARGE SCALE GENOMIC DNA]</scope>
    <source>
        <strain evidence="2 3">DSM 103526</strain>
    </source>
</reference>
<gene>
    <name evidence="2" type="ORF">HNQ80_000743</name>
</gene>
<comment type="caution">
    <text evidence="2">The sequence shown here is derived from an EMBL/GenBank/DDBJ whole genome shotgun (WGS) entry which is preliminary data.</text>
</comment>
<keyword evidence="1" id="KW-0812">Transmembrane</keyword>
<name>A0A841KRF9_9FIRM</name>
<evidence type="ECO:0000256" key="1">
    <source>
        <dbReference type="SAM" id="Phobius"/>
    </source>
</evidence>
<dbReference type="AlphaFoldDB" id="A0A841KRF9"/>
<organism evidence="2 3">
    <name type="scientific">Anaerosolibacter carboniphilus</name>
    <dbReference type="NCBI Taxonomy" id="1417629"/>
    <lineage>
        <taxon>Bacteria</taxon>
        <taxon>Bacillati</taxon>
        <taxon>Bacillota</taxon>
        <taxon>Clostridia</taxon>
        <taxon>Peptostreptococcales</taxon>
        <taxon>Thermotaleaceae</taxon>
        <taxon>Anaerosolibacter</taxon>
    </lineage>
</organism>
<keyword evidence="3" id="KW-1185">Reference proteome</keyword>
<dbReference type="EMBL" id="JACHEN010000003">
    <property type="protein sequence ID" value="MBB6214660.1"/>
    <property type="molecule type" value="Genomic_DNA"/>
</dbReference>